<dbReference type="RefSeq" id="WP_046765369.1">
    <property type="nucleotide sequence ID" value="NZ_LBIC01000010.1"/>
</dbReference>
<evidence type="ECO:0008006" key="3">
    <source>
        <dbReference type="Google" id="ProtNLM"/>
    </source>
</evidence>
<dbReference type="PATRIC" id="fig|56193.3.peg.4196"/>
<comment type="caution">
    <text evidence="1">The sequence shown here is derived from an EMBL/GenBank/DDBJ whole genome shotgun (WGS) entry which is preliminary data.</text>
</comment>
<accession>A0A0M3AK03</accession>
<evidence type="ECO:0000313" key="2">
    <source>
        <dbReference type="Proteomes" id="UP000033874"/>
    </source>
</evidence>
<dbReference type="Proteomes" id="UP000033874">
    <property type="component" value="Unassembled WGS sequence"/>
</dbReference>
<protein>
    <recommendedName>
        <fullName evidence="3">DUF3768 domain-containing protein</fullName>
    </recommendedName>
</protein>
<keyword evidence="2" id="KW-1185">Reference proteome</keyword>
<dbReference type="AlphaFoldDB" id="A0A0M3AK03"/>
<gene>
    <name evidence="1" type="ORF">YP76_19955</name>
</gene>
<proteinExistence type="predicted"/>
<reference evidence="1 2" key="1">
    <citation type="submission" date="2015-04" db="EMBL/GenBank/DDBJ databases">
        <title>Genome sequence of aromatic hydrocarbons-degrading Sphingobium chungbukense DJ77.</title>
        <authorList>
            <person name="Kim Y.-C."/>
            <person name="Chae J.-C."/>
        </authorList>
    </citation>
    <scope>NUCLEOTIDE SEQUENCE [LARGE SCALE GENOMIC DNA]</scope>
    <source>
        <strain evidence="1 2">DJ77</strain>
    </source>
</reference>
<dbReference type="STRING" id="56193.YP76_19955"/>
<name>A0A0M3AK03_9SPHN</name>
<organism evidence="1 2">
    <name type="scientific">Sphingobium chungbukense</name>
    <dbReference type="NCBI Taxonomy" id="56193"/>
    <lineage>
        <taxon>Bacteria</taxon>
        <taxon>Pseudomonadati</taxon>
        <taxon>Pseudomonadota</taxon>
        <taxon>Alphaproteobacteria</taxon>
        <taxon>Sphingomonadales</taxon>
        <taxon>Sphingomonadaceae</taxon>
        <taxon>Sphingobium</taxon>
    </lineage>
</organism>
<dbReference type="Pfam" id="PF12599">
    <property type="entry name" value="DUF3768"/>
    <property type="match status" value="1"/>
</dbReference>
<sequence length="117" mass="13032">MTIPATERIARLNDRCRQGLDANGRIMVTRNCLARLSGEGEGIAEILAQAELLAAVRRYSFKPGDGPERDFGAFDLQGQRVLFKIDYYDMALEFGSDDPADASITRRVLTVMLAEDY</sequence>
<evidence type="ECO:0000313" key="1">
    <source>
        <dbReference type="EMBL" id="KKW90283.1"/>
    </source>
</evidence>
<dbReference type="EMBL" id="LBIC01000010">
    <property type="protein sequence ID" value="KKW90283.1"/>
    <property type="molecule type" value="Genomic_DNA"/>
</dbReference>
<dbReference type="InterPro" id="IPR022243">
    <property type="entry name" value="DUF3768"/>
</dbReference>